<dbReference type="AlphaFoldDB" id="A0A1Q6A0C2"/>
<evidence type="ECO:0000313" key="2">
    <source>
        <dbReference type="Proteomes" id="UP000186720"/>
    </source>
</evidence>
<dbReference type="EMBL" id="MPPL01000001">
    <property type="protein sequence ID" value="OKS87453.1"/>
    <property type="molecule type" value="Genomic_DNA"/>
</dbReference>
<dbReference type="InterPro" id="IPR058148">
    <property type="entry name" value="M949_RS01915-like_dom"/>
</dbReference>
<dbReference type="Proteomes" id="UP000186720">
    <property type="component" value="Unassembled WGS sequence"/>
</dbReference>
<dbReference type="NCBIfam" id="NF046077">
    <property type="entry name" value="LPS_M949_RS01915"/>
    <property type="match status" value="1"/>
</dbReference>
<reference evidence="1 2" key="1">
    <citation type="submission" date="2016-11" db="EMBL/GenBank/DDBJ databases">
        <title>Whole Genome Sequencing of Mucilaginibacter polytrichastri RG4-7(T) isolated from the moss sample.</title>
        <authorList>
            <person name="Li Y."/>
        </authorList>
    </citation>
    <scope>NUCLEOTIDE SEQUENCE [LARGE SCALE GENOMIC DNA]</scope>
    <source>
        <strain evidence="1 2">RG4-7</strain>
    </source>
</reference>
<proteinExistence type="predicted"/>
<comment type="caution">
    <text evidence="1">The sequence shown here is derived from an EMBL/GenBank/DDBJ whole genome shotgun (WGS) entry which is preliminary data.</text>
</comment>
<sequence>MQPVANANLPKNISFQGKSVQSVKYQDNTGSYLAIITQTGIQPQKGDDEFKQAHLYGYVYQLREVGAPVLLWQLHDMVTDCSLDMVANFIPGSLTITDLDKNGKAEVWVAYRLSCRGDISPSDFKIIMHEGATKYAMRGISMIKVGNAIQHDGGVITSDEFKKAPLSFKVYAGKLWNKYVLETM</sequence>
<name>A0A1Q6A0C2_9SPHI</name>
<gene>
    <name evidence="1" type="ORF">RG47T_2914</name>
</gene>
<accession>A0A1Q6A0C2</accession>
<keyword evidence="2" id="KW-1185">Reference proteome</keyword>
<evidence type="ECO:0000313" key="1">
    <source>
        <dbReference type="EMBL" id="OKS87453.1"/>
    </source>
</evidence>
<dbReference type="STRING" id="1302689.RG47T_2914"/>
<protein>
    <submittedName>
        <fullName evidence="1">Uncharacterized protein</fullName>
    </submittedName>
</protein>
<organism evidence="1 2">
    <name type="scientific">Mucilaginibacter polytrichastri</name>
    <dbReference type="NCBI Taxonomy" id="1302689"/>
    <lineage>
        <taxon>Bacteria</taxon>
        <taxon>Pseudomonadati</taxon>
        <taxon>Bacteroidota</taxon>
        <taxon>Sphingobacteriia</taxon>
        <taxon>Sphingobacteriales</taxon>
        <taxon>Sphingobacteriaceae</taxon>
        <taxon>Mucilaginibacter</taxon>
    </lineage>
</organism>